<keyword evidence="1" id="KW-0812">Transmembrane</keyword>
<dbReference type="AlphaFoldDB" id="A0A5N6XQN5"/>
<organism evidence="2">
    <name type="scientific">Aspergillus arachidicola</name>
    <dbReference type="NCBI Taxonomy" id="656916"/>
    <lineage>
        <taxon>Eukaryota</taxon>
        <taxon>Fungi</taxon>
        <taxon>Dikarya</taxon>
        <taxon>Ascomycota</taxon>
        <taxon>Pezizomycotina</taxon>
        <taxon>Eurotiomycetes</taxon>
        <taxon>Eurotiomycetidae</taxon>
        <taxon>Eurotiales</taxon>
        <taxon>Aspergillaceae</taxon>
        <taxon>Aspergillus</taxon>
        <taxon>Aspergillus subgen. Circumdati</taxon>
    </lineage>
</organism>
<dbReference type="EMBL" id="ML737225">
    <property type="protein sequence ID" value="KAE8335238.1"/>
    <property type="molecule type" value="Genomic_DNA"/>
</dbReference>
<accession>A0A5N6XQN5</accession>
<reference evidence="2" key="1">
    <citation type="submission" date="2019-04" db="EMBL/GenBank/DDBJ databases">
        <title>Friends and foes A comparative genomics study of 23 Aspergillus species from section Flavi.</title>
        <authorList>
            <consortium name="DOE Joint Genome Institute"/>
            <person name="Kjaerbolling I."/>
            <person name="Vesth T."/>
            <person name="Frisvad J.C."/>
            <person name="Nybo J.L."/>
            <person name="Theobald S."/>
            <person name="Kildgaard S."/>
            <person name="Isbrandt T."/>
            <person name="Kuo A."/>
            <person name="Sato A."/>
            <person name="Lyhne E.K."/>
            <person name="Kogle M.E."/>
            <person name="Wiebenga A."/>
            <person name="Kun R.S."/>
            <person name="Lubbers R.J."/>
            <person name="Makela M.R."/>
            <person name="Barry K."/>
            <person name="Chovatia M."/>
            <person name="Clum A."/>
            <person name="Daum C."/>
            <person name="Haridas S."/>
            <person name="He G."/>
            <person name="LaButti K."/>
            <person name="Lipzen A."/>
            <person name="Mondo S."/>
            <person name="Riley R."/>
            <person name="Salamov A."/>
            <person name="Simmons B.A."/>
            <person name="Magnuson J.K."/>
            <person name="Henrissat B."/>
            <person name="Mortensen U.H."/>
            <person name="Larsen T.O."/>
            <person name="Devries R.P."/>
            <person name="Grigoriev I.V."/>
            <person name="Machida M."/>
            <person name="Baker S.E."/>
            <person name="Andersen M.R."/>
        </authorList>
    </citation>
    <scope>NUCLEOTIDE SEQUENCE</scope>
    <source>
        <strain evidence="2">CBS 117612</strain>
    </source>
</reference>
<protein>
    <submittedName>
        <fullName evidence="2">Uncharacterized protein</fullName>
    </submittedName>
</protein>
<dbReference type="Proteomes" id="UP000325558">
    <property type="component" value="Unassembled WGS sequence"/>
</dbReference>
<sequence>MLCILLLTMFFAISLIVYFLLRKREGMNILTHTNSSEIKKQPWVGEVVGCAG</sequence>
<feature type="transmembrane region" description="Helical" evidence="1">
    <location>
        <begin position="6"/>
        <end position="21"/>
    </location>
</feature>
<gene>
    <name evidence="2" type="ORF">BDV24DRAFT_144289</name>
</gene>
<evidence type="ECO:0000313" key="2">
    <source>
        <dbReference type="EMBL" id="KAE8335238.1"/>
    </source>
</evidence>
<keyword evidence="1" id="KW-0472">Membrane</keyword>
<keyword evidence="1" id="KW-1133">Transmembrane helix</keyword>
<proteinExistence type="predicted"/>
<evidence type="ECO:0000256" key="1">
    <source>
        <dbReference type="SAM" id="Phobius"/>
    </source>
</evidence>
<name>A0A5N6XQN5_9EURO</name>